<protein>
    <recommendedName>
        <fullName evidence="10">C2H2-type domain-containing protein</fullName>
    </recommendedName>
</protein>
<dbReference type="PANTHER" id="PTHR24392:SF31">
    <property type="entry name" value="C2H2-TYPE DOMAIN-CONTAINING PROTEIN"/>
    <property type="match status" value="1"/>
</dbReference>
<evidence type="ECO:0000256" key="4">
    <source>
        <dbReference type="ARBA" id="ARBA00022771"/>
    </source>
</evidence>
<dbReference type="EMBL" id="JBJQND010000003">
    <property type="protein sequence ID" value="KAL3882454.1"/>
    <property type="molecule type" value="Genomic_DNA"/>
</dbReference>
<keyword evidence="4 8" id="KW-0863">Zinc-finger</keyword>
<dbReference type="PROSITE" id="PS50157">
    <property type="entry name" value="ZINC_FINGER_C2H2_2"/>
    <property type="match status" value="6"/>
</dbReference>
<dbReference type="Gene3D" id="3.30.160.60">
    <property type="entry name" value="Classic Zinc Finger"/>
    <property type="match status" value="5"/>
</dbReference>
<feature type="compositionally biased region" description="Polar residues" evidence="9">
    <location>
        <begin position="1212"/>
        <end position="1222"/>
    </location>
</feature>
<keyword evidence="5" id="KW-0862">Zinc</keyword>
<feature type="compositionally biased region" description="Basic and acidic residues" evidence="9">
    <location>
        <begin position="13"/>
        <end position="23"/>
    </location>
</feature>
<dbReference type="GO" id="GO:0008270">
    <property type="term" value="F:zinc ion binding"/>
    <property type="evidence" value="ECO:0007669"/>
    <property type="project" value="UniProtKB-KW"/>
</dbReference>
<feature type="domain" description="C2H2-type" evidence="10">
    <location>
        <begin position="999"/>
        <end position="1026"/>
    </location>
</feature>
<feature type="region of interest" description="Disordered" evidence="9">
    <location>
        <begin position="729"/>
        <end position="768"/>
    </location>
</feature>
<dbReference type="PANTHER" id="PTHR24392">
    <property type="entry name" value="ZINC FINGER PROTEIN"/>
    <property type="match status" value="1"/>
</dbReference>
<feature type="compositionally biased region" description="Basic residues" evidence="9">
    <location>
        <begin position="1197"/>
        <end position="1209"/>
    </location>
</feature>
<feature type="domain" description="C2H2-type" evidence="10">
    <location>
        <begin position="1148"/>
        <end position="1175"/>
    </location>
</feature>
<feature type="compositionally biased region" description="Basic and acidic residues" evidence="9">
    <location>
        <begin position="142"/>
        <end position="160"/>
    </location>
</feature>
<dbReference type="InterPro" id="IPR036236">
    <property type="entry name" value="Znf_C2H2_sf"/>
</dbReference>
<dbReference type="SUPFAM" id="SSF57667">
    <property type="entry name" value="beta-beta-alpha zinc fingers"/>
    <property type="match status" value="4"/>
</dbReference>
<evidence type="ECO:0000256" key="9">
    <source>
        <dbReference type="SAM" id="MobiDB-lite"/>
    </source>
</evidence>
<keyword evidence="2" id="KW-0479">Metal-binding</keyword>
<feature type="region of interest" description="Disordered" evidence="9">
    <location>
        <begin position="896"/>
        <end position="916"/>
    </location>
</feature>
<dbReference type="FunFam" id="3.30.160.60:FF:000446">
    <property type="entry name" value="Zinc finger protein"/>
    <property type="match status" value="1"/>
</dbReference>
<comment type="caution">
    <text evidence="11">The sequence shown here is derived from an EMBL/GenBank/DDBJ whole genome shotgun (WGS) entry which is preliminary data.</text>
</comment>
<dbReference type="Pfam" id="PF00096">
    <property type="entry name" value="zf-C2H2"/>
    <property type="match status" value="2"/>
</dbReference>
<dbReference type="SMART" id="SM00355">
    <property type="entry name" value="ZnF_C2H2"/>
    <property type="match status" value="10"/>
</dbReference>
<evidence type="ECO:0000313" key="12">
    <source>
        <dbReference type="Proteomes" id="UP001634394"/>
    </source>
</evidence>
<evidence type="ECO:0000259" key="10">
    <source>
        <dbReference type="PROSITE" id="PS50157"/>
    </source>
</evidence>
<feature type="compositionally biased region" description="Basic and acidic residues" evidence="9">
    <location>
        <begin position="755"/>
        <end position="767"/>
    </location>
</feature>
<gene>
    <name evidence="11" type="ORF">ACJMK2_028791</name>
</gene>
<keyword evidence="3" id="KW-0677">Repeat</keyword>
<organism evidence="11 12">
    <name type="scientific">Sinanodonta woodiana</name>
    <name type="common">Chinese pond mussel</name>
    <name type="synonym">Anodonta woodiana</name>
    <dbReference type="NCBI Taxonomy" id="1069815"/>
    <lineage>
        <taxon>Eukaryota</taxon>
        <taxon>Metazoa</taxon>
        <taxon>Spiralia</taxon>
        <taxon>Lophotrochozoa</taxon>
        <taxon>Mollusca</taxon>
        <taxon>Bivalvia</taxon>
        <taxon>Autobranchia</taxon>
        <taxon>Heteroconchia</taxon>
        <taxon>Palaeoheterodonta</taxon>
        <taxon>Unionida</taxon>
        <taxon>Unionoidea</taxon>
        <taxon>Unionidae</taxon>
        <taxon>Unioninae</taxon>
        <taxon>Sinanodonta</taxon>
    </lineage>
</organism>
<comment type="subcellular location">
    <subcellularLocation>
        <location evidence="1">Nucleus</location>
    </subcellularLocation>
</comment>
<dbReference type="Proteomes" id="UP001634394">
    <property type="component" value="Unassembled WGS sequence"/>
</dbReference>
<evidence type="ECO:0000256" key="7">
    <source>
        <dbReference type="ARBA" id="ARBA00023242"/>
    </source>
</evidence>
<dbReference type="InterPro" id="IPR013087">
    <property type="entry name" value="Znf_C2H2_type"/>
</dbReference>
<keyword evidence="12" id="KW-1185">Reference proteome</keyword>
<dbReference type="GO" id="GO:0005634">
    <property type="term" value="C:nucleus"/>
    <property type="evidence" value="ECO:0007669"/>
    <property type="project" value="UniProtKB-SubCell"/>
</dbReference>
<keyword evidence="7" id="KW-0539">Nucleus</keyword>
<feature type="region of interest" description="Disordered" evidence="9">
    <location>
        <begin position="1"/>
        <end position="110"/>
    </location>
</feature>
<feature type="region of interest" description="Disordered" evidence="9">
    <location>
        <begin position="1197"/>
        <end position="1226"/>
    </location>
</feature>
<evidence type="ECO:0000256" key="5">
    <source>
        <dbReference type="ARBA" id="ARBA00022833"/>
    </source>
</evidence>
<feature type="domain" description="C2H2-type" evidence="10">
    <location>
        <begin position="1118"/>
        <end position="1145"/>
    </location>
</feature>
<feature type="domain" description="C2H2-type" evidence="10">
    <location>
        <begin position="1247"/>
        <end position="1275"/>
    </location>
</feature>
<sequence length="1563" mass="175524">MPSTRRLQPGEVKSSDMKTRSGDKGNVAHCQKSDADIADVKGTKINETTITSGSTGRKSSRLLEKVQTNNENDETMTKAKTSRKTSGSKDESNPKNQESPLHGKRTWLDTAQIEDDINVKRTGMETGFKNAKIDMGPNISESKIETGKDKSDAKTDESFLEKSTFTKRGKKRQAAIIEKMKEKATEKQNTAGTNVKDNSQNLVEFTLTSPRRSSRGFIPNRKYATKEIEGKKRKLSSAGAEKTKLELQVKQIGQDIPKAACPQKSLVKEYNLTRKETFKRTPKWEPNIEVISKPLEQKPSKCLSRNNIFSQQHPIVHVTGKVDSPQKTVIVEKVNGPGDINSKLVIEANHADHQQVIELVSSAVMAESVTQVQIGEPVMETWQSQEGNKMILQNTHKETYKEKLEINEDKSQAVVQENSEEIVAEATVQDVVEDGHFHQSTDVKLESRHLEMETLEQRLEMKSVTEIERSSINMDGRISDEMAKHIKAVVSAVSQFEDQGDYESKSNHENSNITIIPLHLLDTETMFKSSTEVDLKTAEVFSSDLIGTTSDSDQNFEGQIISPPTMQAPFAVSEEEISAQESLQIFTGHDHGETKQNMSNAFCEVIEYGKKKEPVASTSQASHVEYVMLGDKLVPIQKPQLKAQLDKREVDSKESSQVIISLGSDSVVQFVQKPGRVEMFPRKVHGSRRHMVTDGSSPEIHAIVKRIMESGSKSKDGQSTSNRNQIANDIKFKDNQDGSSSEAQSDSDGVASSEIDIKSPDDKKTADKPVPTHVMKIIKVKGNFVGCEVNNLNLKLDTLTSDRDNSELEIIPESSEFDKHDMVDDQTEGDVVKSRESQSFQAAFEKSIQEKGVGPKLSYKVFKVVSVPKKTNDAELNTDLSVDEKEKMLEYNKTKANVNSGDDGRRDGKSVSTAATQTPIAGKEKVFSVDVDSDSESSKKLMLKAISVQLKKTHDNTRNEYIIVHLPDGTDIKKREVKRGVPQPPIPEEDLTMTEDGSFICLECNYLTVKKSNFIKHKRKHLGIRPHQCPKCIYRAATSSNLKRHIAIHDDVRRFNCSECGLNFRQKIHLERHIKYKHEVKNIKCPLCEYTCANENPDLKIHIKRRHMPEADGTITSFTCDECGLMTVSRRDLRQHKKFHKRGPELKLFCEHCSFVTDCESRLRRHMFIHTKEKPFQCGLCEYKATQKEHVLRHMRSQHQIHVERHLRKNSTDSSKSNSQCGDSDKETEKDLKLFDKADYSSTDKIFACNHCTMKFVKLINLYKHLYTQHKQVMPNPDGQEYQCVVCDFRTNNKKNLLVHMRKHNIQDQTPPSHVYSCVLCRYMNPRRRNLFQHMKKKHGIEIIMKEDGTTNCFLAGNAPVIIGREEGDTNVMSVSDIVTSVVMEEESPLQIVTEDDMTTANSIPISNVISIEDLPYTVQSTSGTDGEIITTHTIMSSNPQSFSASNVLSMQTNTLAEHEAAEAIEGLQALAEQAGILETQTVELISNVEEVAGITEAHSEEIIAEEQVIEDSTIEAALQEAVIVGEKTDNQPAIQLSSEQLMELAAGDYVEINGEMYKVEIQ</sequence>
<feature type="compositionally biased region" description="Basic and acidic residues" evidence="9">
    <location>
        <begin position="31"/>
        <end position="44"/>
    </location>
</feature>
<keyword evidence="6" id="KW-0238">DNA-binding</keyword>
<feature type="compositionally biased region" description="Polar residues" evidence="9">
    <location>
        <begin position="737"/>
        <end position="747"/>
    </location>
</feature>
<dbReference type="PROSITE" id="PS00028">
    <property type="entry name" value="ZINC_FINGER_C2H2_1"/>
    <property type="match status" value="2"/>
</dbReference>
<feature type="domain" description="C2H2-type" evidence="10">
    <location>
        <begin position="1055"/>
        <end position="1083"/>
    </location>
</feature>
<reference evidence="11 12" key="1">
    <citation type="submission" date="2024-11" db="EMBL/GenBank/DDBJ databases">
        <title>Chromosome-level genome assembly of the freshwater bivalve Anodonta woodiana.</title>
        <authorList>
            <person name="Chen X."/>
        </authorList>
    </citation>
    <scope>NUCLEOTIDE SEQUENCE [LARGE SCALE GENOMIC DNA]</scope>
    <source>
        <strain evidence="11">MN2024</strain>
        <tissue evidence="11">Gills</tissue>
    </source>
</reference>
<evidence type="ECO:0000256" key="2">
    <source>
        <dbReference type="ARBA" id="ARBA00022723"/>
    </source>
</evidence>
<evidence type="ECO:0000256" key="6">
    <source>
        <dbReference type="ARBA" id="ARBA00023125"/>
    </source>
</evidence>
<accession>A0ABD3X865</accession>
<proteinExistence type="predicted"/>
<evidence type="ECO:0000256" key="3">
    <source>
        <dbReference type="ARBA" id="ARBA00022737"/>
    </source>
</evidence>
<name>A0ABD3X865_SINWO</name>
<evidence type="ECO:0000256" key="1">
    <source>
        <dbReference type="ARBA" id="ARBA00004123"/>
    </source>
</evidence>
<dbReference type="GO" id="GO:0003677">
    <property type="term" value="F:DNA binding"/>
    <property type="evidence" value="ECO:0007669"/>
    <property type="project" value="UniProtKB-KW"/>
</dbReference>
<feature type="region of interest" description="Disordered" evidence="9">
    <location>
        <begin position="128"/>
        <end position="172"/>
    </location>
</feature>
<feature type="domain" description="C2H2-type" evidence="10">
    <location>
        <begin position="1282"/>
        <end position="1309"/>
    </location>
</feature>
<evidence type="ECO:0000256" key="8">
    <source>
        <dbReference type="PROSITE-ProRule" id="PRU00042"/>
    </source>
</evidence>
<feature type="compositionally biased region" description="Polar residues" evidence="9">
    <location>
        <begin position="45"/>
        <end position="57"/>
    </location>
</feature>
<evidence type="ECO:0000313" key="11">
    <source>
        <dbReference type="EMBL" id="KAL3882454.1"/>
    </source>
</evidence>